<organism evidence="7 8">
    <name type="scientific">Hydrogenovibrio marinus</name>
    <dbReference type="NCBI Taxonomy" id="28885"/>
    <lineage>
        <taxon>Bacteria</taxon>
        <taxon>Pseudomonadati</taxon>
        <taxon>Pseudomonadota</taxon>
        <taxon>Gammaproteobacteria</taxon>
        <taxon>Thiotrichales</taxon>
        <taxon>Piscirickettsiaceae</taxon>
        <taxon>Hydrogenovibrio</taxon>
    </lineage>
</organism>
<evidence type="ECO:0000313" key="7">
    <source>
        <dbReference type="EMBL" id="KDN96860.1"/>
    </source>
</evidence>
<dbReference type="Gene3D" id="3.40.50.1980">
    <property type="entry name" value="Nitrogenase molybdenum iron protein domain"/>
    <property type="match status" value="2"/>
</dbReference>
<evidence type="ECO:0000256" key="6">
    <source>
        <dbReference type="SAM" id="SignalP"/>
    </source>
</evidence>
<dbReference type="STRING" id="28885.EI16_11540"/>
<protein>
    <recommendedName>
        <fullName evidence="2">High-affinity zinc uptake system protein ZnuA</fullName>
    </recommendedName>
</protein>
<evidence type="ECO:0000256" key="2">
    <source>
        <dbReference type="ARBA" id="ARBA00015915"/>
    </source>
</evidence>
<dbReference type="GO" id="GO:0006829">
    <property type="term" value="P:zinc ion transport"/>
    <property type="evidence" value="ECO:0007669"/>
    <property type="project" value="UniProtKB-KW"/>
</dbReference>
<keyword evidence="5" id="KW-0406">Ion transport</keyword>
<keyword evidence="3" id="KW-0813">Transport</keyword>
<dbReference type="GO" id="GO:0046872">
    <property type="term" value="F:metal ion binding"/>
    <property type="evidence" value="ECO:0007669"/>
    <property type="project" value="InterPro"/>
</dbReference>
<dbReference type="InterPro" id="IPR006127">
    <property type="entry name" value="ZnuA-like"/>
</dbReference>
<dbReference type="EMBL" id="JMIU01000001">
    <property type="protein sequence ID" value="KDN96860.1"/>
    <property type="molecule type" value="Genomic_DNA"/>
</dbReference>
<evidence type="ECO:0000256" key="5">
    <source>
        <dbReference type="ARBA" id="ARBA00022906"/>
    </source>
</evidence>
<reference evidence="7 8" key="1">
    <citation type="submission" date="2014-04" db="EMBL/GenBank/DDBJ databases">
        <title>Draft genome sequence of Hydrogenovibrio marinus MH-110, a model organism for aerobic H2 metabolism.</title>
        <authorList>
            <person name="Cha H.J."/>
            <person name="Jo B.H."/>
            <person name="Hwang B.H."/>
        </authorList>
    </citation>
    <scope>NUCLEOTIDE SEQUENCE [LARGE SCALE GENOMIC DNA]</scope>
    <source>
        <strain evidence="7 8">MH-110</strain>
    </source>
</reference>
<sequence length="311" mass="34297">MNKLLKSVLLPLALMTMMQAAEAARVVVTIPPLLSAIKPLLGVQDKVTVLLTRGQSPHGFTMKPSHALALQQADIIVTVGSGVDQWAQKAIENAKQNHSVEVVRMTDISGMTLIEGGDDDDEHGTHDHALHEENHDEDGDAFMNINPHLWLDIGNIEKVVEAFSQALQKKDESRVGEIASQTQAWLAKLQMTDNDIKQQLSSVKQVPYMVFHNAFVYFEKRYDLNNKGALHNSAERKAGVKRLVDVDDMIQSGEVKCVFQEPQLSNKQLTGLVKGSKVRLGTLDPLGDGSLDTAQFMEKLAHQYLSCLAAK</sequence>
<dbReference type="PANTHER" id="PTHR42953:SF3">
    <property type="entry name" value="HIGH-AFFINITY ZINC UPTAKE SYSTEM PROTEIN ZNUA"/>
    <property type="match status" value="1"/>
</dbReference>
<evidence type="ECO:0000256" key="1">
    <source>
        <dbReference type="ARBA" id="ARBA00011028"/>
    </source>
</evidence>
<keyword evidence="8" id="KW-1185">Reference proteome</keyword>
<dbReference type="InterPro" id="IPR050492">
    <property type="entry name" value="Bact_metal-bind_prot9"/>
</dbReference>
<accession>A0A067A3B6</accession>
<name>A0A067A3B6_HYDMR</name>
<comment type="similarity">
    <text evidence="1">Belongs to the bacterial solute-binding protein 9 family.</text>
</comment>
<proteinExistence type="inferred from homology"/>
<evidence type="ECO:0000256" key="3">
    <source>
        <dbReference type="ARBA" id="ARBA00022448"/>
    </source>
</evidence>
<keyword evidence="5" id="KW-0862">Zinc</keyword>
<dbReference type="Pfam" id="PF01297">
    <property type="entry name" value="ZnuA"/>
    <property type="match status" value="1"/>
</dbReference>
<feature type="signal peptide" evidence="6">
    <location>
        <begin position="1"/>
        <end position="23"/>
    </location>
</feature>
<gene>
    <name evidence="7" type="ORF">EI16_11540</name>
</gene>
<keyword evidence="5" id="KW-0864">Zinc transport</keyword>
<dbReference type="SUPFAM" id="SSF53807">
    <property type="entry name" value="Helical backbone' metal receptor"/>
    <property type="match status" value="1"/>
</dbReference>
<feature type="chain" id="PRO_5001632691" description="High-affinity zinc uptake system protein ZnuA" evidence="6">
    <location>
        <begin position="24"/>
        <end position="311"/>
    </location>
</feature>
<evidence type="ECO:0000256" key="4">
    <source>
        <dbReference type="ARBA" id="ARBA00022729"/>
    </source>
</evidence>
<dbReference type="RefSeq" id="WP_029907998.1">
    <property type="nucleotide sequence ID" value="NZ_AP020335.1"/>
</dbReference>
<dbReference type="Proteomes" id="UP000027341">
    <property type="component" value="Unassembled WGS sequence"/>
</dbReference>
<dbReference type="AlphaFoldDB" id="A0A067A3B6"/>
<evidence type="ECO:0000313" key="8">
    <source>
        <dbReference type="Proteomes" id="UP000027341"/>
    </source>
</evidence>
<dbReference type="PANTHER" id="PTHR42953">
    <property type="entry name" value="HIGH-AFFINITY ZINC UPTAKE SYSTEM PROTEIN ZNUA-RELATED"/>
    <property type="match status" value="1"/>
</dbReference>
<comment type="caution">
    <text evidence="7">The sequence shown here is derived from an EMBL/GenBank/DDBJ whole genome shotgun (WGS) entry which is preliminary data.</text>
</comment>
<keyword evidence="4 6" id="KW-0732">Signal</keyword>